<name>L7JUA2_TRAHO</name>
<dbReference type="AlphaFoldDB" id="L7JUA2"/>
<keyword evidence="2" id="KW-1185">Reference proteome</keyword>
<sequence length="73" mass="9026">MSRSFLHLKVKERCFSPRLALNKALFDDTYDYNARCFMMRYIRISEQFTAYYYERLFEEKLVLKSSALHPFYY</sequence>
<accession>L7JUA2</accession>
<reference evidence="1 2" key="1">
    <citation type="journal article" date="2012" name="PLoS Pathog.">
        <title>The genome of the obligate intracellular parasite Trachipleistophora hominis: new insights into microsporidian genome dynamics and reductive evolution.</title>
        <authorList>
            <person name="Heinz E."/>
            <person name="Williams T.A."/>
            <person name="Nakjang S."/>
            <person name="Noel C.J."/>
            <person name="Swan D.C."/>
            <person name="Goldberg A.V."/>
            <person name="Harris S.R."/>
            <person name="Weinmaier T."/>
            <person name="Markert S."/>
            <person name="Becher D."/>
            <person name="Bernhardt J."/>
            <person name="Dagan T."/>
            <person name="Hacker C."/>
            <person name="Lucocq J.M."/>
            <person name="Schweder T."/>
            <person name="Rattei T."/>
            <person name="Hall N."/>
            <person name="Hirt R.P."/>
            <person name="Embley T.M."/>
        </authorList>
    </citation>
    <scope>NUCLEOTIDE SEQUENCE [LARGE SCALE GENOMIC DNA]</scope>
</reference>
<dbReference type="InParanoid" id="L7JUA2"/>
<dbReference type="EMBL" id="JH994010">
    <property type="protein sequence ID" value="ELQ74885.1"/>
    <property type="molecule type" value="Genomic_DNA"/>
</dbReference>
<evidence type="ECO:0000313" key="2">
    <source>
        <dbReference type="Proteomes" id="UP000011185"/>
    </source>
</evidence>
<proteinExistence type="predicted"/>
<dbReference type="VEuPathDB" id="MicrosporidiaDB:THOM_2192"/>
<evidence type="ECO:0000313" key="1">
    <source>
        <dbReference type="EMBL" id="ELQ74885.1"/>
    </source>
</evidence>
<dbReference type="Proteomes" id="UP000011185">
    <property type="component" value="Unassembled WGS sequence"/>
</dbReference>
<organism evidence="1 2">
    <name type="scientific">Trachipleistophora hominis</name>
    <name type="common">Microsporidian parasite</name>
    <dbReference type="NCBI Taxonomy" id="72359"/>
    <lineage>
        <taxon>Eukaryota</taxon>
        <taxon>Fungi</taxon>
        <taxon>Fungi incertae sedis</taxon>
        <taxon>Microsporidia</taxon>
        <taxon>Pleistophoridae</taxon>
        <taxon>Trachipleistophora</taxon>
    </lineage>
</organism>
<dbReference type="HOGENOM" id="CLU_2706556_0_0_1"/>
<protein>
    <submittedName>
        <fullName evidence="1">Uncharacterized protein</fullName>
    </submittedName>
</protein>
<gene>
    <name evidence="1" type="ORF">THOM_2192</name>
</gene>